<evidence type="ECO:0000313" key="2">
    <source>
        <dbReference type="EMBL" id="EFE28942.1"/>
    </source>
</evidence>
<proteinExistence type="predicted"/>
<dbReference type="Proteomes" id="UP000007468">
    <property type="component" value="Chromosome"/>
</dbReference>
<dbReference type="AlphaFoldDB" id="D6GQ89"/>
<dbReference type="KEGG" id="faa:HMPREF0389_00864"/>
<dbReference type="STRING" id="546269.HMPREF0389_00864"/>
<name>D6GQ89_FILAD</name>
<dbReference type="EMBL" id="CP002390">
    <property type="protein sequence ID" value="EFE28942.1"/>
    <property type="molecule type" value="Genomic_DNA"/>
</dbReference>
<gene>
    <name evidence="2" type="ordered locus">HMPREF0389_00864</name>
</gene>
<keyword evidence="3" id="KW-1185">Reference proteome</keyword>
<evidence type="ECO:0000256" key="1">
    <source>
        <dbReference type="SAM" id="Coils"/>
    </source>
</evidence>
<reference evidence="3" key="1">
    <citation type="submission" date="2010-12" db="EMBL/GenBank/DDBJ databases">
        <title>The genome sequence of Filifactor alocis strain ATCC 35896.</title>
        <authorList>
            <consortium name="The Broad Institute Genome Sequencing Platform"/>
            <person name="Ward D."/>
            <person name="Earl A."/>
            <person name="Feldgarden M."/>
            <person name="Young S.K."/>
            <person name="Gargeya S."/>
            <person name="Zeng Q."/>
            <person name="Alvarado L."/>
            <person name="Berlin A."/>
            <person name="Bochicchio J."/>
            <person name="Chapman S.B."/>
            <person name="Chen Z."/>
            <person name="Freedman E."/>
            <person name="Gellesch M."/>
            <person name="Goldberg J."/>
            <person name="Griggs A."/>
            <person name="Gujja S."/>
            <person name="Heilman E."/>
            <person name="Heiman D."/>
            <person name="Howarth C."/>
            <person name="Mehta T."/>
            <person name="Neiman D."/>
            <person name="Pearson M."/>
            <person name="Roberts A."/>
            <person name="Saif S."/>
            <person name="Shea T."/>
            <person name="Shenoy N."/>
            <person name="Sisk P."/>
            <person name="Stolte C."/>
            <person name="Sykes S."/>
            <person name="White J."/>
            <person name="Yandava C."/>
            <person name="Izard J."/>
            <person name="Blanton J.M."/>
            <person name="Baranova O.V."/>
            <person name="Tanner A.C."/>
            <person name="Dewhirst F.E."/>
            <person name="Haas B."/>
            <person name="Nusbaum C."/>
            <person name="Birren B."/>
        </authorList>
    </citation>
    <scope>NUCLEOTIDE SEQUENCE [LARGE SCALE GENOMIC DNA]</scope>
    <source>
        <strain evidence="3">ATCC 35896 / D40 B5</strain>
    </source>
</reference>
<sequence>MEVLEILQHLEDMMEQSSKSLFSSKVSIDKEIALSYIRDIRVGLPEDFKQAEWISNERQRIIDEAMEEARQIIKDAENKAEELVQEHIITQKAEEKAKETLQKAVSDGNDVRNGAISYAQDILEKLGLDIERVNARISANYEELEKLKFREENNPLEEE</sequence>
<dbReference type="RefSeq" id="WP_014262857.1">
    <property type="nucleotide sequence ID" value="NC_016630.1"/>
</dbReference>
<evidence type="ECO:0000313" key="3">
    <source>
        <dbReference type="Proteomes" id="UP000007468"/>
    </source>
</evidence>
<accession>D6GQ89</accession>
<keyword evidence="1" id="KW-0175">Coiled coil</keyword>
<dbReference type="OrthoDB" id="1690557at2"/>
<protein>
    <submittedName>
        <fullName evidence="2">Uncharacterized protein</fullName>
    </submittedName>
</protein>
<dbReference type="eggNOG" id="COG0711">
    <property type="taxonomic scope" value="Bacteria"/>
</dbReference>
<feature type="coiled-coil region" evidence="1">
    <location>
        <begin position="59"/>
        <end position="93"/>
    </location>
</feature>
<organism evidence="2 3">
    <name type="scientific">Filifactor alocis (strain ATCC 35896 / CCUG 47790 / D40 B5)</name>
    <name type="common">Fusobacterium alocis</name>
    <dbReference type="NCBI Taxonomy" id="546269"/>
    <lineage>
        <taxon>Bacteria</taxon>
        <taxon>Bacillati</taxon>
        <taxon>Bacillota</taxon>
        <taxon>Clostridia</taxon>
        <taxon>Peptostreptococcales</taxon>
        <taxon>Filifactoraceae</taxon>
        <taxon>Filifactor</taxon>
    </lineage>
</organism>